<keyword evidence="5" id="KW-0479">Metal-binding</keyword>
<keyword evidence="11 13" id="KW-0670">Pyruvate</keyword>
<dbReference type="Gene3D" id="3.20.20.60">
    <property type="entry name" value="Phosphoenolpyruvate-binding domains"/>
    <property type="match status" value="2"/>
</dbReference>
<organism evidence="13 14">
    <name type="scientific">Pseudomonas knackmussii</name>
    <dbReference type="NCBI Taxonomy" id="65741"/>
    <lineage>
        <taxon>Bacteria</taxon>
        <taxon>Pseudomonadati</taxon>
        <taxon>Pseudomonadota</taxon>
        <taxon>Gammaproteobacteria</taxon>
        <taxon>Pseudomonadales</taxon>
        <taxon>Pseudomonadaceae</taxon>
        <taxon>Pseudomonas</taxon>
    </lineage>
</organism>
<evidence type="ECO:0000313" key="13">
    <source>
        <dbReference type="EMBL" id="UPQ84536.1"/>
    </source>
</evidence>
<dbReference type="EMBL" id="CP096208">
    <property type="protein sequence ID" value="UPQ84536.1"/>
    <property type="molecule type" value="Genomic_DNA"/>
</dbReference>
<evidence type="ECO:0000256" key="8">
    <source>
        <dbReference type="ARBA" id="ARBA00022840"/>
    </source>
</evidence>
<evidence type="ECO:0000256" key="4">
    <source>
        <dbReference type="ARBA" id="ARBA00022679"/>
    </source>
</evidence>
<proteinExistence type="inferred from homology"/>
<evidence type="ECO:0000256" key="3">
    <source>
        <dbReference type="ARBA" id="ARBA00012142"/>
    </source>
</evidence>
<dbReference type="PANTHER" id="PTHR11817">
    <property type="entry name" value="PYRUVATE KINASE"/>
    <property type="match status" value="1"/>
</dbReference>
<evidence type="ECO:0000256" key="11">
    <source>
        <dbReference type="ARBA" id="ARBA00023317"/>
    </source>
</evidence>
<evidence type="ECO:0000256" key="7">
    <source>
        <dbReference type="ARBA" id="ARBA00022777"/>
    </source>
</evidence>
<name>A0ABY4KWJ4_9PSED</name>
<keyword evidence="6" id="KW-0547">Nucleotide-binding</keyword>
<evidence type="ECO:0000256" key="10">
    <source>
        <dbReference type="ARBA" id="ARBA00023152"/>
    </source>
</evidence>
<feature type="domain" description="Pyruvate kinase barrel" evidence="12">
    <location>
        <begin position="362"/>
        <end position="583"/>
    </location>
</feature>
<keyword evidence="4" id="KW-0808">Transferase</keyword>
<dbReference type="InterPro" id="IPR015813">
    <property type="entry name" value="Pyrv/PenolPyrv_kinase-like_dom"/>
</dbReference>
<dbReference type="NCBIfam" id="NF011314">
    <property type="entry name" value="PRK14725.1"/>
    <property type="match status" value="1"/>
</dbReference>
<protein>
    <recommendedName>
        <fullName evidence="3">pyruvate kinase</fullName>
        <ecNumber evidence="3">2.7.1.40</ecNumber>
    </recommendedName>
</protein>
<gene>
    <name evidence="13" type="ORF">M0M42_09215</name>
</gene>
<evidence type="ECO:0000256" key="2">
    <source>
        <dbReference type="ARBA" id="ARBA00008663"/>
    </source>
</evidence>
<keyword evidence="8" id="KW-0067">ATP-binding</keyword>
<dbReference type="InterPro" id="IPR015793">
    <property type="entry name" value="Pyrv_Knase_brl"/>
</dbReference>
<dbReference type="SUPFAM" id="SSF51621">
    <property type="entry name" value="Phosphoenolpyruvate/pyruvate domain"/>
    <property type="match status" value="1"/>
</dbReference>
<evidence type="ECO:0000256" key="5">
    <source>
        <dbReference type="ARBA" id="ARBA00022723"/>
    </source>
</evidence>
<dbReference type="Proteomes" id="UP000831189">
    <property type="component" value="Chromosome"/>
</dbReference>
<evidence type="ECO:0000256" key="6">
    <source>
        <dbReference type="ARBA" id="ARBA00022741"/>
    </source>
</evidence>
<accession>A0ABY4KWJ4</accession>
<dbReference type="SUPFAM" id="SSF50800">
    <property type="entry name" value="PK beta-barrel domain-like"/>
    <property type="match status" value="1"/>
</dbReference>
<dbReference type="InterPro" id="IPR011037">
    <property type="entry name" value="Pyrv_Knase-like_insert_dom_sf"/>
</dbReference>
<evidence type="ECO:0000256" key="1">
    <source>
        <dbReference type="ARBA" id="ARBA00004997"/>
    </source>
</evidence>
<evidence type="ECO:0000256" key="9">
    <source>
        <dbReference type="ARBA" id="ARBA00022842"/>
    </source>
</evidence>
<dbReference type="GO" id="GO:0016301">
    <property type="term" value="F:kinase activity"/>
    <property type="evidence" value="ECO:0007669"/>
    <property type="project" value="UniProtKB-KW"/>
</dbReference>
<comment type="pathway">
    <text evidence="1">Carbohydrate degradation; glycolysis; pyruvate from D-glyceraldehyde 3-phosphate: step 5/5.</text>
</comment>
<feature type="domain" description="Pyruvate kinase barrel" evidence="12">
    <location>
        <begin position="144"/>
        <end position="229"/>
    </location>
</feature>
<keyword evidence="7 13" id="KW-0418">Kinase</keyword>
<reference evidence="13 14" key="1">
    <citation type="submission" date="2022-04" db="EMBL/GenBank/DDBJ databases">
        <title>Pseudomonas knackmussii B09-2.</title>
        <authorList>
            <person name="Deng Y."/>
        </authorList>
    </citation>
    <scope>NUCLEOTIDE SEQUENCE [LARGE SCALE GENOMIC DNA]</scope>
    <source>
        <strain evidence="13 14">B09-2</strain>
    </source>
</reference>
<keyword evidence="14" id="KW-1185">Reference proteome</keyword>
<dbReference type="InterPro" id="IPR001697">
    <property type="entry name" value="Pyr_Knase"/>
</dbReference>
<sequence length="630" mass="69095">MPRTDIQTPPSDLEPVPDAAALLRALQDLQHQMLEGNCTSLPDGLQLHPSYRESAENLLAYLCLRRHELRPLQPKLAELGLSSLAGCEAHTLSAVTRVMAALSSLVNQKQPPQPKGLPDLARGRELLRVHTEALLGPKPEERPVRIMVTLPEQAASDAPFVRDLIAQGMDCARINCAHDDADSWRRMVEHVRRGSAELGRHCKVVMDLAGPKLRTGDIDSGPAVLKVKPERDEFGCVTQPARLWLTSSKHAPADEQSPWIELPEEWISTLDKGTKLRLRDARGAKRTLRVIECAADGCWAEFEKTAYLTPGTKIKARGKKTSKARIIAVPPGEPYLELSEGETLILERHGMGRPAQRDASGTVTTPASIACDVPELFRDARSEQPIWFDDGKIGGRIEAVADDHLQILIEHVAHASGRAKLRSAKGINVPETDLQLAALTDEDRDAIRVAVAHADVIELSFANTVDDVNALADHLTQLGADDIGVVLKIETRKGFENLPAMLLAGMRFQRFGVMIARGDLAVETGFERLAEVQEEILCLCEAAHVPVVWATQVLETLAKKGAPSRAEITDAAMGVRAECVMLNKGPHILETIRTLSDLLMRMQGHHNKNRGLMRKLSVAREPFKPTDSDG</sequence>
<dbReference type="EC" id="2.7.1.40" evidence="3"/>
<keyword evidence="10" id="KW-0324">Glycolysis</keyword>
<comment type="similarity">
    <text evidence="2">Belongs to the pyruvate kinase family.</text>
</comment>
<dbReference type="Pfam" id="PF00224">
    <property type="entry name" value="PK"/>
    <property type="match status" value="2"/>
</dbReference>
<evidence type="ECO:0000313" key="14">
    <source>
        <dbReference type="Proteomes" id="UP000831189"/>
    </source>
</evidence>
<keyword evidence="9" id="KW-0460">Magnesium</keyword>
<evidence type="ECO:0000259" key="12">
    <source>
        <dbReference type="Pfam" id="PF00224"/>
    </source>
</evidence>
<dbReference type="InterPro" id="IPR040442">
    <property type="entry name" value="Pyrv_kinase-like_dom_sf"/>
</dbReference>